<protein>
    <recommendedName>
        <fullName evidence="1">Tyrosine specific protein phosphatases domain-containing protein</fullName>
    </recommendedName>
</protein>
<feature type="domain" description="Tyrosine specific protein phosphatases" evidence="1">
    <location>
        <begin position="145"/>
        <end position="181"/>
    </location>
</feature>
<dbReference type="InterPro" id="IPR029021">
    <property type="entry name" value="Prot-tyrosine_phosphatase-like"/>
</dbReference>
<dbReference type="AlphaFoldDB" id="A0A6A6CEF4"/>
<dbReference type="InterPro" id="IPR000387">
    <property type="entry name" value="Tyr_Pase_dom"/>
</dbReference>
<keyword evidence="3" id="KW-1185">Reference proteome</keyword>
<dbReference type="Proteomes" id="UP000799537">
    <property type="component" value="Unassembled WGS sequence"/>
</dbReference>
<dbReference type="GeneID" id="54566289"/>
<dbReference type="InterPro" id="IPR026893">
    <property type="entry name" value="Tyr/Ser_Pase_IphP-type"/>
</dbReference>
<dbReference type="PANTHER" id="PTHR31126">
    <property type="entry name" value="TYROSINE-PROTEIN PHOSPHATASE"/>
    <property type="match status" value="1"/>
</dbReference>
<gene>
    <name evidence="2" type="ORF">M409DRAFT_55486</name>
</gene>
<organism evidence="2 3">
    <name type="scientific">Zasmidium cellare ATCC 36951</name>
    <dbReference type="NCBI Taxonomy" id="1080233"/>
    <lineage>
        <taxon>Eukaryota</taxon>
        <taxon>Fungi</taxon>
        <taxon>Dikarya</taxon>
        <taxon>Ascomycota</taxon>
        <taxon>Pezizomycotina</taxon>
        <taxon>Dothideomycetes</taxon>
        <taxon>Dothideomycetidae</taxon>
        <taxon>Mycosphaerellales</taxon>
        <taxon>Mycosphaerellaceae</taxon>
        <taxon>Zasmidium</taxon>
    </lineage>
</organism>
<dbReference type="PANTHER" id="PTHR31126:SF1">
    <property type="entry name" value="TYROSINE SPECIFIC PROTEIN PHOSPHATASES DOMAIN-CONTAINING PROTEIN"/>
    <property type="match status" value="1"/>
</dbReference>
<dbReference type="PROSITE" id="PS00383">
    <property type="entry name" value="TYR_PHOSPHATASE_1"/>
    <property type="match status" value="1"/>
</dbReference>
<dbReference type="InterPro" id="IPR016130">
    <property type="entry name" value="Tyr_Pase_AS"/>
</dbReference>
<evidence type="ECO:0000313" key="2">
    <source>
        <dbReference type="EMBL" id="KAF2165584.1"/>
    </source>
</evidence>
<dbReference type="GO" id="GO:0004721">
    <property type="term" value="F:phosphoprotein phosphatase activity"/>
    <property type="evidence" value="ECO:0007669"/>
    <property type="project" value="InterPro"/>
</dbReference>
<dbReference type="RefSeq" id="XP_033666473.1">
    <property type="nucleotide sequence ID" value="XM_033813017.1"/>
</dbReference>
<name>A0A6A6CEF4_ZASCE</name>
<accession>A0A6A6CEF4</accession>
<dbReference type="Gene3D" id="3.90.190.10">
    <property type="entry name" value="Protein tyrosine phosphatase superfamily"/>
    <property type="match status" value="1"/>
</dbReference>
<dbReference type="Pfam" id="PF13350">
    <property type="entry name" value="Y_phosphatase3"/>
    <property type="match status" value="1"/>
</dbReference>
<evidence type="ECO:0000259" key="1">
    <source>
        <dbReference type="PROSITE" id="PS50056"/>
    </source>
</evidence>
<sequence>MTSSTATTPSEHDDVDRLLSVPMTETIPMEALRPYLASPSWHSIDGAFNLRSVSYSPFVRPGLVYRWGMLALLSEAGRHDIVKSLGITNISDLRSNEERHKFPDPDIPGVEFNASDLSSVGKSTSEQKWTNIVEMLVFHLEEYRESFREMLLFVLNNPGKPFLVHCTGGKDRSGIAVALLLSIANVPRQYIAHDFALTRIEIEPVRELLQAKATVDINDERVKAIAGCDCATIIKSPSRGSKAAAPSATQPLCRDF</sequence>
<dbReference type="PROSITE" id="PS50056">
    <property type="entry name" value="TYR_PHOSPHATASE_2"/>
    <property type="match status" value="1"/>
</dbReference>
<evidence type="ECO:0000313" key="3">
    <source>
        <dbReference type="Proteomes" id="UP000799537"/>
    </source>
</evidence>
<dbReference type="OrthoDB" id="449382at2759"/>
<dbReference type="EMBL" id="ML993599">
    <property type="protein sequence ID" value="KAF2165584.1"/>
    <property type="molecule type" value="Genomic_DNA"/>
</dbReference>
<proteinExistence type="predicted"/>
<dbReference type="SUPFAM" id="SSF52799">
    <property type="entry name" value="(Phosphotyrosine protein) phosphatases II"/>
    <property type="match status" value="1"/>
</dbReference>
<reference evidence="2" key="1">
    <citation type="journal article" date="2020" name="Stud. Mycol.">
        <title>101 Dothideomycetes genomes: a test case for predicting lifestyles and emergence of pathogens.</title>
        <authorList>
            <person name="Haridas S."/>
            <person name="Albert R."/>
            <person name="Binder M."/>
            <person name="Bloem J."/>
            <person name="Labutti K."/>
            <person name="Salamov A."/>
            <person name="Andreopoulos B."/>
            <person name="Baker S."/>
            <person name="Barry K."/>
            <person name="Bills G."/>
            <person name="Bluhm B."/>
            <person name="Cannon C."/>
            <person name="Castanera R."/>
            <person name="Culley D."/>
            <person name="Daum C."/>
            <person name="Ezra D."/>
            <person name="Gonzalez J."/>
            <person name="Henrissat B."/>
            <person name="Kuo A."/>
            <person name="Liang C."/>
            <person name="Lipzen A."/>
            <person name="Lutzoni F."/>
            <person name="Magnuson J."/>
            <person name="Mondo S."/>
            <person name="Nolan M."/>
            <person name="Ohm R."/>
            <person name="Pangilinan J."/>
            <person name="Park H.-J."/>
            <person name="Ramirez L."/>
            <person name="Alfaro M."/>
            <person name="Sun H."/>
            <person name="Tritt A."/>
            <person name="Yoshinaga Y."/>
            <person name="Zwiers L.-H."/>
            <person name="Turgeon B."/>
            <person name="Goodwin S."/>
            <person name="Spatafora J."/>
            <person name="Crous P."/>
            <person name="Grigoriev I."/>
        </authorList>
    </citation>
    <scope>NUCLEOTIDE SEQUENCE</scope>
    <source>
        <strain evidence="2">ATCC 36951</strain>
    </source>
</reference>